<keyword evidence="10" id="KW-1185">Reference proteome</keyword>
<evidence type="ECO:0000256" key="3">
    <source>
        <dbReference type="ARBA" id="ARBA00022781"/>
    </source>
</evidence>
<dbReference type="RefSeq" id="WP_204784830.1">
    <property type="nucleotide sequence ID" value="NZ_CALVGD010000048.1"/>
</dbReference>
<keyword evidence="5 8" id="KW-0472">Membrane</keyword>
<accession>A0ABS2GW06</accession>
<dbReference type="PROSITE" id="PS00389">
    <property type="entry name" value="ATPASE_DELTA"/>
    <property type="match status" value="1"/>
</dbReference>
<dbReference type="EMBL" id="JACJKU010000019">
    <property type="protein sequence ID" value="MBM6940472.1"/>
    <property type="molecule type" value="Genomic_DNA"/>
</dbReference>
<keyword evidence="7 8" id="KW-0066">ATP synthesis</keyword>
<organism evidence="9 10">
    <name type="scientific">Limosilactobacillus coleohominis</name>
    <dbReference type="NCBI Taxonomy" id="181675"/>
    <lineage>
        <taxon>Bacteria</taxon>
        <taxon>Bacillati</taxon>
        <taxon>Bacillota</taxon>
        <taxon>Bacilli</taxon>
        <taxon>Lactobacillales</taxon>
        <taxon>Lactobacillaceae</taxon>
        <taxon>Limosilactobacillus</taxon>
    </lineage>
</organism>
<evidence type="ECO:0000256" key="5">
    <source>
        <dbReference type="ARBA" id="ARBA00023136"/>
    </source>
</evidence>
<dbReference type="NCBIfam" id="TIGR01145">
    <property type="entry name" value="ATP_synt_delta"/>
    <property type="match status" value="1"/>
</dbReference>
<dbReference type="HAMAP" id="MF_01416">
    <property type="entry name" value="ATP_synth_delta_bact"/>
    <property type="match status" value="1"/>
</dbReference>
<keyword evidence="2 8" id="KW-0813">Transport</keyword>
<dbReference type="InterPro" id="IPR000711">
    <property type="entry name" value="ATPase_OSCP/dsu"/>
</dbReference>
<evidence type="ECO:0000256" key="6">
    <source>
        <dbReference type="ARBA" id="ARBA00023196"/>
    </source>
</evidence>
<dbReference type="Gene3D" id="1.10.520.20">
    <property type="entry name" value="N-terminal domain of the delta subunit of the F1F0-ATP synthase"/>
    <property type="match status" value="1"/>
</dbReference>
<comment type="function">
    <text evidence="8">This protein is part of the stalk that links CF(0) to CF(1). It either transmits conformational changes from CF(0) to CF(1) or is implicated in proton conduction.</text>
</comment>
<name>A0ABS2GW06_9LACO</name>
<dbReference type="PRINTS" id="PR00125">
    <property type="entry name" value="ATPASEDELTA"/>
</dbReference>
<keyword evidence="4 8" id="KW-0406">Ion transport</keyword>
<proteinExistence type="inferred from homology"/>
<evidence type="ECO:0000313" key="9">
    <source>
        <dbReference type="EMBL" id="MBM6940472.1"/>
    </source>
</evidence>
<keyword evidence="3 8" id="KW-0375">Hydrogen ion transport</keyword>
<dbReference type="Pfam" id="PF00213">
    <property type="entry name" value="OSCP"/>
    <property type="match status" value="1"/>
</dbReference>
<keyword evidence="6 8" id="KW-0139">CF(1)</keyword>
<sequence>MSLDKKTVAKRYAKALFELVSADDQLEQTYQELVALRTVFEQNVGLQRALSGTNLSQGQKKSMIEELKDGSSKLVANLIQMVFDYGRMGEMVAIIDEFEAQYDQLHKRVHADVVSAVQLDENRRQKLADALAERLGANEVILNQTVDPKIIGGLIVKVGSQTLDGSLKTKLGKIRQLLVE</sequence>
<dbReference type="Proteomes" id="UP000785625">
    <property type="component" value="Unassembled WGS sequence"/>
</dbReference>
<comment type="subcellular location">
    <subcellularLocation>
        <location evidence="8">Cell membrane</location>
        <topology evidence="8">Peripheral membrane protein</topology>
    </subcellularLocation>
    <subcellularLocation>
        <location evidence="1">Membrane</location>
    </subcellularLocation>
</comment>
<comment type="caution">
    <text evidence="9">The sequence shown here is derived from an EMBL/GenBank/DDBJ whole genome shotgun (WGS) entry which is preliminary data.</text>
</comment>
<dbReference type="InterPro" id="IPR020781">
    <property type="entry name" value="ATPase_OSCP/d_CS"/>
</dbReference>
<keyword evidence="8" id="KW-1003">Cell membrane</keyword>
<gene>
    <name evidence="8" type="primary">atpH</name>
    <name evidence="9" type="ORF">H5975_03030</name>
</gene>
<dbReference type="PANTHER" id="PTHR11910">
    <property type="entry name" value="ATP SYNTHASE DELTA CHAIN"/>
    <property type="match status" value="1"/>
</dbReference>
<dbReference type="InterPro" id="IPR026015">
    <property type="entry name" value="ATP_synth_OSCP/delta_N_sf"/>
</dbReference>
<comment type="function">
    <text evidence="8">F(1)F(0) ATP synthase produces ATP from ADP in the presence of a proton or sodium gradient. F-type ATPases consist of two structural domains, F(1) containing the extramembraneous catalytic core and F(0) containing the membrane proton channel, linked together by a central stalk and a peripheral stalk. During catalysis, ATP synthesis in the catalytic domain of F(1) is coupled via a rotary mechanism of the central stalk subunits to proton translocation.</text>
</comment>
<comment type="similarity">
    <text evidence="8">Belongs to the ATPase delta chain family.</text>
</comment>
<protein>
    <recommendedName>
        <fullName evidence="8">ATP synthase subunit delta</fullName>
    </recommendedName>
    <alternativeName>
        <fullName evidence="8">ATP synthase F(1) sector subunit delta</fullName>
    </alternativeName>
    <alternativeName>
        <fullName evidence="8">F-type ATPase subunit delta</fullName>
        <shortName evidence="8">F-ATPase subunit delta</shortName>
    </alternativeName>
</protein>
<dbReference type="SUPFAM" id="SSF47928">
    <property type="entry name" value="N-terminal domain of the delta subunit of the F1F0-ATP synthase"/>
    <property type="match status" value="1"/>
</dbReference>
<evidence type="ECO:0000313" key="10">
    <source>
        <dbReference type="Proteomes" id="UP000785625"/>
    </source>
</evidence>
<evidence type="ECO:0000256" key="1">
    <source>
        <dbReference type="ARBA" id="ARBA00004370"/>
    </source>
</evidence>
<evidence type="ECO:0000256" key="7">
    <source>
        <dbReference type="ARBA" id="ARBA00023310"/>
    </source>
</evidence>
<evidence type="ECO:0000256" key="4">
    <source>
        <dbReference type="ARBA" id="ARBA00023065"/>
    </source>
</evidence>
<reference evidence="9 10" key="1">
    <citation type="journal article" date="2021" name="Sci. Rep.">
        <title>The distribution of antibiotic resistance genes in chicken gut microbiota commensals.</title>
        <authorList>
            <person name="Juricova H."/>
            <person name="Matiasovicova J."/>
            <person name="Kubasova T."/>
            <person name="Cejkova D."/>
            <person name="Rychlik I."/>
        </authorList>
    </citation>
    <scope>NUCLEOTIDE SEQUENCE [LARGE SCALE GENOMIC DNA]</scope>
    <source>
        <strain evidence="9 10">An574</strain>
    </source>
</reference>
<evidence type="ECO:0000256" key="2">
    <source>
        <dbReference type="ARBA" id="ARBA00022448"/>
    </source>
</evidence>
<evidence type="ECO:0000256" key="8">
    <source>
        <dbReference type="HAMAP-Rule" id="MF_01416"/>
    </source>
</evidence>